<accession>A0AAW8JK90</accession>
<feature type="chain" id="PRO_5043801780" description="Lipoprotein" evidence="2">
    <location>
        <begin position="20"/>
        <end position="212"/>
    </location>
</feature>
<gene>
    <name evidence="3" type="ORF">RFH51_14580</name>
</gene>
<protein>
    <recommendedName>
        <fullName evidence="5">Lipoprotein</fullName>
    </recommendedName>
</protein>
<evidence type="ECO:0000256" key="2">
    <source>
        <dbReference type="SAM" id="SignalP"/>
    </source>
</evidence>
<evidence type="ECO:0000256" key="1">
    <source>
        <dbReference type="SAM" id="MobiDB-lite"/>
    </source>
</evidence>
<evidence type="ECO:0000313" key="3">
    <source>
        <dbReference type="EMBL" id="MDQ9072683.1"/>
    </source>
</evidence>
<dbReference type="EMBL" id="JAVIDA010000024">
    <property type="protein sequence ID" value="MDQ9072683.1"/>
    <property type="molecule type" value="Genomic_DNA"/>
</dbReference>
<dbReference type="AlphaFoldDB" id="A0AAW8JK90"/>
<proteinExistence type="predicted"/>
<comment type="caution">
    <text evidence="3">The sequence shown here is derived from an EMBL/GenBank/DDBJ whole genome shotgun (WGS) entry which is preliminary data.</text>
</comment>
<sequence>MKNKLTCLMLSFSTLFLSACQNAPSKDHIALNKNKIDLATMKKGQEEDFYKNLPKDQWLYLYFQKDQHHFAYISNYTSKRWHISMALNCKDPNKKPYFLIEDEDGADELKAYDKYSDRVEFFLDDKSFADPFHDDQPAQFENFKNAMYKARVLKIVNYMNELNPETGREEETVRREFIFQNKPAELLKLPSDYCKSDQEDDDAESESAEDAT</sequence>
<feature type="region of interest" description="Disordered" evidence="1">
    <location>
        <begin position="190"/>
        <end position="212"/>
    </location>
</feature>
<feature type="compositionally biased region" description="Acidic residues" evidence="1">
    <location>
        <begin position="198"/>
        <end position="212"/>
    </location>
</feature>
<organism evidence="3 4">
    <name type="scientific">Acinetobacter gerneri</name>
    <dbReference type="NCBI Taxonomy" id="202952"/>
    <lineage>
        <taxon>Bacteria</taxon>
        <taxon>Pseudomonadati</taxon>
        <taxon>Pseudomonadota</taxon>
        <taxon>Gammaproteobacteria</taxon>
        <taxon>Moraxellales</taxon>
        <taxon>Moraxellaceae</taxon>
        <taxon>Acinetobacter</taxon>
    </lineage>
</organism>
<feature type="signal peptide" evidence="2">
    <location>
        <begin position="1"/>
        <end position="19"/>
    </location>
</feature>
<evidence type="ECO:0000313" key="4">
    <source>
        <dbReference type="Proteomes" id="UP001243195"/>
    </source>
</evidence>
<reference evidence="3" key="1">
    <citation type="submission" date="2023-08" db="EMBL/GenBank/DDBJ databases">
        <title>Emergence of clinically-relevant ST2 carbapenem-resistant Acinetobacter baumannii strains in hospital sewages in Zhejiang, East of China.</title>
        <authorList>
            <person name="Kaichao C."/>
            <person name="Zhang R."/>
        </authorList>
    </citation>
    <scope>NUCLEOTIDE SEQUENCE</scope>
    <source>
        <strain evidence="3">M-SY-60</strain>
    </source>
</reference>
<evidence type="ECO:0008006" key="5">
    <source>
        <dbReference type="Google" id="ProtNLM"/>
    </source>
</evidence>
<dbReference type="Proteomes" id="UP001243195">
    <property type="component" value="Unassembled WGS sequence"/>
</dbReference>
<dbReference type="RefSeq" id="WP_308956991.1">
    <property type="nucleotide sequence ID" value="NZ_JAVICY010000026.1"/>
</dbReference>
<name>A0AAW8JK90_9GAMM</name>
<dbReference type="PROSITE" id="PS51257">
    <property type="entry name" value="PROKAR_LIPOPROTEIN"/>
    <property type="match status" value="1"/>
</dbReference>
<keyword evidence="2" id="KW-0732">Signal</keyword>